<evidence type="ECO:0000313" key="3">
    <source>
        <dbReference type="Proteomes" id="UP000234881"/>
    </source>
</evidence>
<keyword evidence="1" id="KW-1133">Transmembrane helix</keyword>
<accession>A0A2N5XM81</accession>
<evidence type="ECO:0000256" key="1">
    <source>
        <dbReference type="SAM" id="Phobius"/>
    </source>
</evidence>
<sequence length="219" mass="24910">MDVAFFLTSDYANENRLDCDEKMVAPDIVWLWSVSDPVGTGRCSDIDLYGLGKTWQLRLRPIWAAFRLFFVTFLLIFSVYPMATMASGQSRRVVVDTNSGYALFGYDPVAYFTRHVAVPGLRENEFVWQGVSWIFASKANRAVFMDDPEIYAPQYGGHGALAMARGYPADCNPNVWAIYGDRLFLFYSYTARAAWAEAVDLHVERADKYWVEVEGTLSR</sequence>
<dbReference type="NCBIfam" id="NF041384">
    <property type="entry name" value="YHS_seleno_dom"/>
    <property type="match status" value="1"/>
</dbReference>
<dbReference type="AlphaFoldDB" id="A0A2N5XM81"/>
<feature type="transmembrane region" description="Helical" evidence="1">
    <location>
        <begin position="62"/>
        <end position="83"/>
    </location>
</feature>
<keyword evidence="1" id="KW-0472">Membrane</keyword>
<reference evidence="2 3" key="1">
    <citation type="submission" date="2018-01" db="EMBL/GenBank/DDBJ databases">
        <title>The draft genome sequence of Cohaesibacter sp. H1304.</title>
        <authorList>
            <person name="Wang N.-N."/>
            <person name="Du Z.-J."/>
        </authorList>
    </citation>
    <scope>NUCLEOTIDE SEQUENCE [LARGE SCALE GENOMIC DNA]</scope>
    <source>
        <strain evidence="2 3">H1304</strain>
    </source>
</reference>
<keyword evidence="1" id="KW-0812">Transmembrane</keyword>
<name>A0A2N5XM81_9HYPH</name>
<dbReference type="EMBL" id="PKUQ01000047">
    <property type="protein sequence ID" value="PLW75595.1"/>
    <property type="molecule type" value="Genomic_DNA"/>
</dbReference>
<organism evidence="2 3">
    <name type="scientific">Cohaesibacter celericrescens</name>
    <dbReference type="NCBI Taxonomy" id="2067669"/>
    <lineage>
        <taxon>Bacteria</taxon>
        <taxon>Pseudomonadati</taxon>
        <taxon>Pseudomonadota</taxon>
        <taxon>Alphaproteobacteria</taxon>
        <taxon>Hyphomicrobiales</taxon>
        <taxon>Cohaesibacteraceae</taxon>
    </lineage>
</organism>
<proteinExistence type="predicted"/>
<dbReference type="Proteomes" id="UP000234881">
    <property type="component" value="Unassembled WGS sequence"/>
</dbReference>
<protein>
    <recommendedName>
        <fullName evidence="4">YHS domain-containing protein</fullName>
    </recommendedName>
</protein>
<gene>
    <name evidence="2" type="ORF">C0081_18250</name>
</gene>
<comment type="caution">
    <text evidence="2">The sequence shown here is derived from an EMBL/GenBank/DDBJ whole genome shotgun (WGS) entry which is preliminary data.</text>
</comment>
<keyword evidence="3" id="KW-1185">Reference proteome</keyword>
<evidence type="ECO:0008006" key="4">
    <source>
        <dbReference type="Google" id="ProtNLM"/>
    </source>
</evidence>
<evidence type="ECO:0000313" key="2">
    <source>
        <dbReference type="EMBL" id="PLW75595.1"/>
    </source>
</evidence>